<protein>
    <submittedName>
        <fullName evidence="1">Uncharacterized protein</fullName>
    </submittedName>
</protein>
<dbReference type="RefSeq" id="WP_146848405.1">
    <property type="nucleotide sequence ID" value="NZ_BKAG01000001.1"/>
</dbReference>
<proteinExistence type="predicted"/>
<dbReference type="AlphaFoldDB" id="A0A512M2G7"/>
<keyword evidence="2" id="KW-1185">Reference proteome</keyword>
<dbReference type="EMBL" id="BKAG01000001">
    <property type="protein sequence ID" value="GEP40934.1"/>
    <property type="molecule type" value="Genomic_DNA"/>
</dbReference>
<evidence type="ECO:0000313" key="1">
    <source>
        <dbReference type="EMBL" id="GEP40934.1"/>
    </source>
</evidence>
<sequence length="77" mass="8391">MKRKTLGQWGDHVQIQAGKGQTGGAGWRCPFCDYTFEIAARDSQKSGIGLARLAFMDHMEATHGDLVAPAGRSKEQL</sequence>
<organism evidence="1 2">
    <name type="scientific">Brevifollis gellanilyticus</name>
    <dbReference type="NCBI Taxonomy" id="748831"/>
    <lineage>
        <taxon>Bacteria</taxon>
        <taxon>Pseudomonadati</taxon>
        <taxon>Verrucomicrobiota</taxon>
        <taxon>Verrucomicrobiia</taxon>
        <taxon>Verrucomicrobiales</taxon>
        <taxon>Verrucomicrobiaceae</taxon>
    </lineage>
</organism>
<reference evidence="1 2" key="1">
    <citation type="submission" date="2019-07" db="EMBL/GenBank/DDBJ databases">
        <title>Whole genome shotgun sequence of Brevifollis gellanilyticus NBRC 108608.</title>
        <authorList>
            <person name="Hosoyama A."/>
            <person name="Uohara A."/>
            <person name="Ohji S."/>
            <person name="Ichikawa N."/>
        </authorList>
    </citation>
    <scope>NUCLEOTIDE SEQUENCE [LARGE SCALE GENOMIC DNA]</scope>
    <source>
        <strain evidence="1 2">NBRC 108608</strain>
    </source>
</reference>
<accession>A0A512M2G7</accession>
<name>A0A512M2G7_9BACT</name>
<evidence type="ECO:0000313" key="2">
    <source>
        <dbReference type="Proteomes" id="UP000321577"/>
    </source>
</evidence>
<gene>
    <name evidence="1" type="ORF">BGE01nite_02250</name>
</gene>
<comment type="caution">
    <text evidence="1">The sequence shown here is derived from an EMBL/GenBank/DDBJ whole genome shotgun (WGS) entry which is preliminary data.</text>
</comment>
<dbReference type="Proteomes" id="UP000321577">
    <property type="component" value="Unassembled WGS sequence"/>
</dbReference>